<dbReference type="Pfam" id="PF12849">
    <property type="entry name" value="PBP_like_2"/>
    <property type="match status" value="1"/>
</dbReference>
<reference evidence="2" key="1">
    <citation type="submission" date="2020-02" db="EMBL/GenBank/DDBJ databases">
        <authorList>
            <person name="Meier V. D."/>
        </authorList>
    </citation>
    <scope>NUCLEOTIDE SEQUENCE</scope>
    <source>
        <strain evidence="2">AVDCRST_MAG77</strain>
    </source>
</reference>
<dbReference type="InterPro" id="IPR052738">
    <property type="entry name" value="ABC-Tungstate_binding"/>
</dbReference>
<dbReference type="EMBL" id="CADCTC010000171">
    <property type="protein sequence ID" value="CAA9268930.1"/>
    <property type="molecule type" value="Genomic_DNA"/>
</dbReference>
<accession>A0A6J4J628</accession>
<sequence length="201" mass="21427">MVLVHAPESEVQWMAEGNGTARLLVMHNDFVVVGPADDPARVRGERAAPAALGWIAQAGAPFISRGDQSGTHQAELAIWRAAAVDARGRPWYQESGQGMGATLNIANEKRGYTLTDRSTYLARRGALQLDVLVEGSKELLNVYHVMPVNPQKFAHVNAAGGQAFAAFLVSREAQESIAAFGVAQYGQPLFFADAGKAEPGA</sequence>
<dbReference type="SUPFAM" id="SSF53850">
    <property type="entry name" value="Periplasmic binding protein-like II"/>
    <property type="match status" value="1"/>
</dbReference>
<feature type="domain" description="PBP" evidence="1">
    <location>
        <begin position="2"/>
        <end position="172"/>
    </location>
</feature>
<dbReference type="AlphaFoldDB" id="A0A6J4J628"/>
<protein>
    <submittedName>
        <fullName evidence="2">Tungstate ABC transporter, substrate-binding protein</fullName>
    </submittedName>
</protein>
<dbReference type="InterPro" id="IPR024370">
    <property type="entry name" value="PBP_domain"/>
</dbReference>
<organism evidence="2">
    <name type="scientific">uncultured Chloroflexota bacterium</name>
    <dbReference type="NCBI Taxonomy" id="166587"/>
    <lineage>
        <taxon>Bacteria</taxon>
        <taxon>Bacillati</taxon>
        <taxon>Chloroflexota</taxon>
        <taxon>environmental samples</taxon>
    </lineage>
</organism>
<proteinExistence type="predicted"/>
<dbReference type="Gene3D" id="3.40.190.10">
    <property type="entry name" value="Periplasmic binding protein-like II"/>
    <property type="match status" value="2"/>
</dbReference>
<name>A0A6J4J628_9CHLR</name>
<dbReference type="PANTHER" id="PTHR37945">
    <property type="entry name" value="EXTRACELLULAR TUNGSTATE BINDING PROTEIN"/>
    <property type="match status" value="1"/>
</dbReference>
<evidence type="ECO:0000313" key="2">
    <source>
        <dbReference type="EMBL" id="CAA9268930.1"/>
    </source>
</evidence>
<gene>
    <name evidence="2" type="ORF">AVDCRST_MAG77-3077</name>
</gene>
<dbReference type="PANTHER" id="PTHR37945:SF1">
    <property type="entry name" value="EXTRACELLULAR TUNGSTATE BINDING PROTEIN"/>
    <property type="match status" value="1"/>
</dbReference>
<evidence type="ECO:0000259" key="1">
    <source>
        <dbReference type="Pfam" id="PF12849"/>
    </source>
</evidence>